<dbReference type="Proteomes" id="UP000321523">
    <property type="component" value="Unassembled WGS sequence"/>
</dbReference>
<feature type="domain" description="Glycosyltransferase subfamily 4-like N-terminal" evidence="2">
    <location>
        <begin position="40"/>
        <end position="200"/>
    </location>
</feature>
<evidence type="ECO:0000259" key="1">
    <source>
        <dbReference type="Pfam" id="PF00534"/>
    </source>
</evidence>
<organism evidence="3 4">
    <name type="scientific">Skermanella aerolata</name>
    <dbReference type="NCBI Taxonomy" id="393310"/>
    <lineage>
        <taxon>Bacteria</taxon>
        <taxon>Pseudomonadati</taxon>
        <taxon>Pseudomonadota</taxon>
        <taxon>Alphaproteobacteria</taxon>
        <taxon>Rhodospirillales</taxon>
        <taxon>Azospirillaceae</taxon>
        <taxon>Skermanella</taxon>
    </lineage>
</organism>
<evidence type="ECO:0000259" key="2">
    <source>
        <dbReference type="Pfam" id="PF13439"/>
    </source>
</evidence>
<sequence>MTLPKQVARAPQNRPPLSLVSSRRITALQIGIGWFPETPGGLDCVYYNLTRHLPEKGVDVVGLVAGSDKVILDSQGCVASFARHEDGWKSRLRAIRRYATEELNSGRVDLIASHFGLYSLPLLDHLRKRPFVFHFHGPWAFECEAEGGDFLATRSRWLVEKAVYHHADRFVVLSDAFATLLETRYGVARDRIDIVPGGVADSFFKASASPEDARLALGLPEDRPILLTVRRLCRRMGLESLIDSIAEVRRHVPDVLLLIGGKGPIEADLKRQIDERGLGRHVRMLGFIPDDDLPLYYRAADLSVVPTVALEGFGLVAAESLAAGCPTLVTPVGGLPSVVAELSSSLVLPDATAEALADSLTGALKGTLKLPSRAACRRYALDRFQWSLVAERTERVYRKVLGGRS</sequence>
<dbReference type="EMBL" id="BJYZ01000044">
    <property type="protein sequence ID" value="GEO42572.1"/>
    <property type="molecule type" value="Genomic_DNA"/>
</dbReference>
<dbReference type="Gene3D" id="3.40.50.2000">
    <property type="entry name" value="Glycogen Phosphorylase B"/>
    <property type="match status" value="2"/>
</dbReference>
<dbReference type="GO" id="GO:0016758">
    <property type="term" value="F:hexosyltransferase activity"/>
    <property type="evidence" value="ECO:0007669"/>
    <property type="project" value="TreeGrafter"/>
</dbReference>
<dbReference type="PANTHER" id="PTHR45947:SF3">
    <property type="entry name" value="SULFOQUINOVOSYL TRANSFERASE SQD2"/>
    <property type="match status" value="1"/>
</dbReference>
<proteinExistence type="predicted"/>
<keyword evidence="4" id="KW-1185">Reference proteome</keyword>
<dbReference type="Pfam" id="PF00534">
    <property type="entry name" value="Glycos_transf_1"/>
    <property type="match status" value="1"/>
</dbReference>
<dbReference type="CDD" id="cd03801">
    <property type="entry name" value="GT4_PimA-like"/>
    <property type="match status" value="1"/>
</dbReference>
<keyword evidence="3" id="KW-0808">Transferase</keyword>
<dbReference type="RefSeq" id="WP_044435586.1">
    <property type="nucleotide sequence ID" value="NZ_BJYZ01000044.1"/>
</dbReference>
<comment type="caution">
    <text evidence="3">The sequence shown here is derived from an EMBL/GenBank/DDBJ whole genome shotgun (WGS) entry which is preliminary data.</text>
</comment>
<dbReference type="InterPro" id="IPR028098">
    <property type="entry name" value="Glyco_trans_4-like_N"/>
</dbReference>
<reference evidence="3 4" key="1">
    <citation type="submission" date="2019-07" db="EMBL/GenBank/DDBJ databases">
        <title>Whole genome shotgun sequence of Skermanella aerolata NBRC 106429.</title>
        <authorList>
            <person name="Hosoyama A."/>
            <person name="Uohara A."/>
            <person name="Ohji S."/>
            <person name="Ichikawa N."/>
        </authorList>
    </citation>
    <scope>NUCLEOTIDE SEQUENCE [LARGE SCALE GENOMIC DNA]</scope>
    <source>
        <strain evidence="3 4">NBRC 106429</strain>
    </source>
</reference>
<dbReference type="AlphaFoldDB" id="A0A512E1I5"/>
<dbReference type="InterPro" id="IPR050194">
    <property type="entry name" value="Glycosyltransferase_grp1"/>
</dbReference>
<dbReference type="Pfam" id="PF13439">
    <property type="entry name" value="Glyco_transf_4"/>
    <property type="match status" value="1"/>
</dbReference>
<protein>
    <submittedName>
        <fullName evidence="3">Glycosyl transferase</fullName>
    </submittedName>
</protein>
<feature type="domain" description="Glycosyl transferase family 1" evidence="1">
    <location>
        <begin position="216"/>
        <end position="380"/>
    </location>
</feature>
<name>A0A512E1I5_9PROT</name>
<dbReference type="OrthoDB" id="9790710at2"/>
<evidence type="ECO:0000313" key="4">
    <source>
        <dbReference type="Proteomes" id="UP000321523"/>
    </source>
</evidence>
<accession>A0A512E1I5</accession>
<dbReference type="InterPro" id="IPR001296">
    <property type="entry name" value="Glyco_trans_1"/>
</dbReference>
<gene>
    <name evidence="3" type="ORF">SAE02_67200</name>
</gene>
<evidence type="ECO:0000313" key="3">
    <source>
        <dbReference type="EMBL" id="GEO42572.1"/>
    </source>
</evidence>
<dbReference type="PANTHER" id="PTHR45947">
    <property type="entry name" value="SULFOQUINOVOSYL TRANSFERASE SQD2"/>
    <property type="match status" value="1"/>
</dbReference>
<dbReference type="SUPFAM" id="SSF53756">
    <property type="entry name" value="UDP-Glycosyltransferase/glycogen phosphorylase"/>
    <property type="match status" value="1"/>
</dbReference>